<dbReference type="Pfam" id="PF03466">
    <property type="entry name" value="LysR_substrate"/>
    <property type="match status" value="1"/>
</dbReference>
<protein>
    <submittedName>
        <fullName evidence="6">LysR family transcriptional regulator</fullName>
    </submittedName>
</protein>
<evidence type="ECO:0000256" key="4">
    <source>
        <dbReference type="ARBA" id="ARBA00023163"/>
    </source>
</evidence>
<evidence type="ECO:0000313" key="6">
    <source>
        <dbReference type="EMBL" id="TDE38857.1"/>
    </source>
</evidence>
<dbReference type="OrthoDB" id="3252676at2"/>
<gene>
    <name evidence="6" type="ORF">E1B25_07490</name>
</gene>
<comment type="similarity">
    <text evidence="1">Belongs to the LysR transcriptional regulatory family.</text>
</comment>
<dbReference type="GO" id="GO:0003700">
    <property type="term" value="F:DNA-binding transcription factor activity"/>
    <property type="evidence" value="ECO:0007669"/>
    <property type="project" value="InterPro"/>
</dbReference>
<comment type="caution">
    <text evidence="6">The sequence shown here is derived from an EMBL/GenBank/DDBJ whole genome shotgun (WGS) entry which is preliminary data.</text>
</comment>
<dbReference type="GO" id="GO:0005829">
    <property type="term" value="C:cytosol"/>
    <property type="evidence" value="ECO:0007669"/>
    <property type="project" value="TreeGrafter"/>
</dbReference>
<dbReference type="PROSITE" id="PS50931">
    <property type="entry name" value="HTH_LYSR"/>
    <property type="match status" value="1"/>
</dbReference>
<evidence type="ECO:0000256" key="1">
    <source>
        <dbReference type="ARBA" id="ARBA00009437"/>
    </source>
</evidence>
<dbReference type="InterPro" id="IPR050950">
    <property type="entry name" value="HTH-type_LysR_regulators"/>
</dbReference>
<dbReference type="RefSeq" id="WP_132828150.1">
    <property type="nucleotide sequence ID" value="NZ_SMFP01000004.1"/>
</dbReference>
<evidence type="ECO:0000256" key="2">
    <source>
        <dbReference type="ARBA" id="ARBA00023015"/>
    </source>
</evidence>
<dbReference type="InterPro" id="IPR005119">
    <property type="entry name" value="LysR_subst-bd"/>
</dbReference>
<dbReference type="InterPro" id="IPR000847">
    <property type="entry name" value="LysR_HTH_N"/>
</dbReference>
<keyword evidence="3" id="KW-0238">DNA-binding</keyword>
<dbReference type="Gene3D" id="3.40.190.290">
    <property type="match status" value="1"/>
</dbReference>
<dbReference type="PANTHER" id="PTHR30419:SF30">
    <property type="entry name" value="LYSR FAMILY TRANSCRIPTIONAL REGULATOR"/>
    <property type="match status" value="1"/>
</dbReference>
<dbReference type="FunFam" id="1.10.10.10:FF:000001">
    <property type="entry name" value="LysR family transcriptional regulator"/>
    <property type="match status" value="1"/>
</dbReference>
<keyword evidence="4" id="KW-0804">Transcription</keyword>
<dbReference type="InterPro" id="IPR036390">
    <property type="entry name" value="WH_DNA-bd_sf"/>
</dbReference>
<keyword evidence="7" id="KW-1185">Reference proteome</keyword>
<dbReference type="GO" id="GO:0003677">
    <property type="term" value="F:DNA binding"/>
    <property type="evidence" value="ECO:0007669"/>
    <property type="project" value="UniProtKB-KW"/>
</dbReference>
<sequence length="296" mass="32010">MAVSLRQLRAFRAVADANSFTAAAEGLGLTQAAVSMLIRQFEMELRVTLFERTGRGAHLTEFGTEILPTVLRVLEDLRNITDSATDLRLLQRGHLRLAVPQMLGCCWLPQVLGSFRSQYPDVEVSIVETAGDGVIDTVAGVEAEIGIGPERAPAAGIAAEFLWDVSMQLVVQKGAPVCGADNRPDMDAVANARWINYSDDFSEVLHRSLLGHGSSLRAGGMRVQGMMSALAIIGREEYVTVAPAYAAVFAPVFNLTFLPFEGAASRRRFMQYTRARHDLSPAATAFLAMARISAPG</sequence>
<reference evidence="6 7" key="1">
    <citation type="submission" date="2019-03" db="EMBL/GenBank/DDBJ databases">
        <authorList>
            <person name="Zhang S."/>
        </authorList>
    </citation>
    <scope>NUCLEOTIDE SEQUENCE [LARGE SCALE GENOMIC DNA]</scope>
    <source>
        <strain evidence="6 7">S4J41</strain>
    </source>
</reference>
<dbReference type="InterPro" id="IPR036388">
    <property type="entry name" value="WH-like_DNA-bd_sf"/>
</dbReference>
<name>A0A4R5EVU2_9RHOB</name>
<proteinExistence type="inferred from homology"/>
<organism evidence="6 7">
    <name type="scientific">Antarcticimicrobium sediminis</name>
    <dbReference type="NCBI Taxonomy" id="2546227"/>
    <lineage>
        <taxon>Bacteria</taxon>
        <taxon>Pseudomonadati</taxon>
        <taxon>Pseudomonadota</taxon>
        <taxon>Alphaproteobacteria</taxon>
        <taxon>Rhodobacterales</taxon>
        <taxon>Paracoccaceae</taxon>
        <taxon>Antarcticimicrobium</taxon>
    </lineage>
</organism>
<dbReference type="PANTHER" id="PTHR30419">
    <property type="entry name" value="HTH-TYPE TRANSCRIPTIONAL REGULATOR YBHD"/>
    <property type="match status" value="1"/>
</dbReference>
<dbReference type="EMBL" id="SMFP01000004">
    <property type="protein sequence ID" value="TDE38857.1"/>
    <property type="molecule type" value="Genomic_DNA"/>
</dbReference>
<dbReference type="Pfam" id="PF00126">
    <property type="entry name" value="HTH_1"/>
    <property type="match status" value="1"/>
</dbReference>
<evidence type="ECO:0000256" key="3">
    <source>
        <dbReference type="ARBA" id="ARBA00023125"/>
    </source>
</evidence>
<dbReference type="SUPFAM" id="SSF53850">
    <property type="entry name" value="Periplasmic binding protein-like II"/>
    <property type="match status" value="1"/>
</dbReference>
<dbReference type="SUPFAM" id="SSF46785">
    <property type="entry name" value="Winged helix' DNA-binding domain"/>
    <property type="match status" value="1"/>
</dbReference>
<dbReference type="Gene3D" id="1.10.10.10">
    <property type="entry name" value="Winged helix-like DNA-binding domain superfamily/Winged helix DNA-binding domain"/>
    <property type="match status" value="1"/>
</dbReference>
<evidence type="ECO:0000313" key="7">
    <source>
        <dbReference type="Proteomes" id="UP000294662"/>
    </source>
</evidence>
<dbReference type="Proteomes" id="UP000294662">
    <property type="component" value="Unassembled WGS sequence"/>
</dbReference>
<dbReference type="PRINTS" id="PR00039">
    <property type="entry name" value="HTHLYSR"/>
</dbReference>
<evidence type="ECO:0000259" key="5">
    <source>
        <dbReference type="PROSITE" id="PS50931"/>
    </source>
</evidence>
<feature type="domain" description="HTH lysR-type" evidence="5">
    <location>
        <begin position="3"/>
        <end position="60"/>
    </location>
</feature>
<dbReference type="AlphaFoldDB" id="A0A4R5EVU2"/>
<accession>A0A4R5EVU2</accession>
<keyword evidence="2" id="KW-0805">Transcription regulation</keyword>